<dbReference type="Gene3D" id="3.40.50.1820">
    <property type="entry name" value="alpha/beta hydrolase"/>
    <property type="match status" value="1"/>
</dbReference>
<evidence type="ECO:0000313" key="1">
    <source>
        <dbReference type="EMBL" id="KAG5455724.1"/>
    </source>
</evidence>
<name>A0A8H8DEC1_9FUNG</name>
<evidence type="ECO:0000313" key="2">
    <source>
        <dbReference type="Proteomes" id="UP000673691"/>
    </source>
</evidence>
<dbReference type="Proteomes" id="UP000673691">
    <property type="component" value="Unassembled WGS sequence"/>
</dbReference>
<dbReference type="EMBL" id="JAEFCI010012894">
    <property type="protein sequence ID" value="KAG5455724.1"/>
    <property type="molecule type" value="Genomic_DNA"/>
</dbReference>
<sequence length="111" mass="12261">MSDLGRVPENCESGNVEVPEMKRAAAVAEIGKDEGGEEEEPTPVVLIEGFMGNSSSLYWGPLDSYNRNQDPDPFAPGGGVCRRRRKIFMVHIGCISSLHDRACEVYYQLKV</sequence>
<organism evidence="1 2">
    <name type="scientific">Olpidium bornovanus</name>
    <dbReference type="NCBI Taxonomy" id="278681"/>
    <lineage>
        <taxon>Eukaryota</taxon>
        <taxon>Fungi</taxon>
        <taxon>Fungi incertae sedis</taxon>
        <taxon>Olpidiomycota</taxon>
        <taxon>Olpidiomycotina</taxon>
        <taxon>Olpidiomycetes</taxon>
        <taxon>Olpidiales</taxon>
        <taxon>Olpidiaceae</taxon>
        <taxon>Olpidium</taxon>
    </lineage>
</organism>
<dbReference type="AlphaFoldDB" id="A0A8H8DEC1"/>
<dbReference type="OrthoDB" id="206848at2759"/>
<comment type="caution">
    <text evidence="1">The sequence shown here is derived from an EMBL/GenBank/DDBJ whole genome shotgun (WGS) entry which is preliminary data.</text>
</comment>
<protein>
    <submittedName>
        <fullName evidence="1">Uncharacterized protein</fullName>
    </submittedName>
</protein>
<reference evidence="1 2" key="1">
    <citation type="journal article" name="Sci. Rep.">
        <title>Genome-scale phylogenetic analyses confirm Olpidium as the closest living zoosporic fungus to the non-flagellated, terrestrial fungi.</title>
        <authorList>
            <person name="Chang Y."/>
            <person name="Rochon D."/>
            <person name="Sekimoto S."/>
            <person name="Wang Y."/>
            <person name="Chovatia M."/>
            <person name="Sandor L."/>
            <person name="Salamov A."/>
            <person name="Grigoriev I.V."/>
            <person name="Stajich J.E."/>
            <person name="Spatafora J.W."/>
        </authorList>
    </citation>
    <scope>NUCLEOTIDE SEQUENCE [LARGE SCALE GENOMIC DNA]</scope>
    <source>
        <strain evidence="1">S191</strain>
    </source>
</reference>
<gene>
    <name evidence="1" type="ORF">BJ554DRAFT_4758</name>
</gene>
<dbReference type="InterPro" id="IPR029058">
    <property type="entry name" value="AB_hydrolase_fold"/>
</dbReference>
<accession>A0A8H8DEC1</accession>
<proteinExistence type="predicted"/>
<keyword evidence="2" id="KW-1185">Reference proteome</keyword>